<feature type="region of interest" description="Disordered" evidence="2">
    <location>
        <begin position="23"/>
        <end position="43"/>
    </location>
</feature>
<evidence type="ECO:0000256" key="2">
    <source>
        <dbReference type="SAM" id="MobiDB-lite"/>
    </source>
</evidence>
<comment type="similarity">
    <text evidence="1">Belongs to the bacterial solute-binding protein 8 family.</text>
</comment>
<feature type="domain" description="Fe/B12 periplasmic-binding" evidence="4">
    <location>
        <begin position="60"/>
        <end position="344"/>
    </location>
</feature>
<dbReference type="KEGG" id="mtua:CSH63_21555"/>
<dbReference type="InterPro" id="IPR050902">
    <property type="entry name" value="ABC_Transporter_SBP"/>
</dbReference>
<organism evidence="5 6">
    <name type="scientific">Micromonospora tulbaghiae</name>
    <dbReference type="NCBI Taxonomy" id="479978"/>
    <lineage>
        <taxon>Bacteria</taxon>
        <taxon>Bacillati</taxon>
        <taxon>Actinomycetota</taxon>
        <taxon>Actinomycetes</taxon>
        <taxon>Micromonosporales</taxon>
        <taxon>Micromonosporaceae</taxon>
        <taxon>Micromonospora</taxon>
    </lineage>
</organism>
<dbReference type="AlphaFoldDB" id="A0A386WQ67"/>
<accession>A0A386WQ67</accession>
<sequence>MITRSRSTAAVLASLLALTGCTSTSDSAGTGSSPATPASTGPVTVTSCQRTITLDGSPQRIFAVFHPAIELAHALGAGDRLVGTAFLDNQILPEYAAAQATVPYNDDYPSKERLYSLTPDFVLSAFNDAFTPDVLGSQDDLAAQNINSYVFGEWCPAAEAGEGNPLQLKEATFETTYTDITQVGTLLGAPDRAADIVARMKAVVDDTRTRVRGADTSVTVAVGTLRDDGTISVQGGSGITQEIIEIAGGTNAYADIATRQASVSVEDFVRRNPNVIVLAPCCGKDMTVADGQKEIDKYTAAPALADVTAVRDKRFVVVPFPGLFSGIRNADTAAQIAKALHPDRF</sequence>
<dbReference type="Proteomes" id="UP000267804">
    <property type="component" value="Chromosome"/>
</dbReference>
<evidence type="ECO:0000313" key="5">
    <source>
        <dbReference type="EMBL" id="AYF30002.1"/>
    </source>
</evidence>
<evidence type="ECO:0000259" key="4">
    <source>
        <dbReference type="PROSITE" id="PS50983"/>
    </source>
</evidence>
<evidence type="ECO:0000256" key="1">
    <source>
        <dbReference type="ARBA" id="ARBA00008814"/>
    </source>
</evidence>
<reference evidence="5 6" key="1">
    <citation type="submission" date="2017-10" db="EMBL/GenBank/DDBJ databases">
        <title>Integration of genomic and chemical information greatly accelerates assignment of the full stereostructure of myelolactone, a potent inhibitor of myeloma from a marine-derived Micromonospora.</title>
        <authorList>
            <person name="Kim M.C."/>
            <person name="Machado H."/>
            <person name="Jensen P.R."/>
            <person name="Fenical W."/>
        </authorList>
    </citation>
    <scope>NUCLEOTIDE SEQUENCE [LARGE SCALE GENOMIC DNA]</scope>
    <source>
        <strain evidence="5 6">CNY-010</strain>
    </source>
</reference>
<name>A0A386WQ67_9ACTN</name>
<feature type="chain" id="PRO_5039232770" description="Fe/B12 periplasmic-binding domain-containing protein" evidence="3">
    <location>
        <begin position="29"/>
        <end position="345"/>
    </location>
</feature>
<feature type="signal peptide" evidence="3">
    <location>
        <begin position="1"/>
        <end position="28"/>
    </location>
</feature>
<dbReference type="PANTHER" id="PTHR30535">
    <property type="entry name" value="VITAMIN B12-BINDING PROTEIN"/>
    <property type="match status" value="1"/>
</dbReference>
<dbReference type="EMBL" id="CP024087">
    <property type="protein sequence ID" value="AYF30002.1"/>
    <property type="molecule type" value="Genomic_DNA"/>
</dbReference>
<dbReference type="PROSITE" id="PS51257">
    <property type="entry name" value="PROKAR_LIPOPROTEIN"/>
    <property type="match status" value="1"/>
</dbReference>
<evidence type="ECO:0000256" key="3">
    <source>
        <dbReference type="SAM" id="SignalP"/>
    </source>
</evidence>
<dbReference type="SUPFAM" id="SSF53807">
    <property type="entry name" value="Helical backbone' metal receptor"/>
    <property type="match status" value="1"/>
</dbReference>
<protein>
    <recommendedName>
        <fullName evidence="4">Fe/B12 periplasmic-binding domain-containing protein</fullName>
    </recommendedName>
</protein>
<dbReference type="PROSITE" id="PS50983">
    <property type="entry name" value="FE_B12_PBP"/>
    <property type="match status" value="1"/>
</dbReference>
<keyword evidence="3" id="KW-0732">Signal</keyword>
<gene>
    <name evidence="5" type="ORF">CSH63_21555</name>
</gene>
<dbReference type="Pfam" id="PF01497">
    <property type="entry name" value="Peripla_BP_2"/>
    <property type="match status" value="1"/>
</dbReference>
<proteinExistence type="inferred from homology"/>
<dbReference type="InterPro" id="IPR002491">
    <property type="entry name" value="ABC_transptr_periplasmic_BD"/>
</dbReference>
<dbReference type="RefSeq" id="WP_162959181.1">
    <property type="nucleotide sequence ID" value="NZ_CP024087.1"/>
</dbReference>
<evidence type="ECO:0000313" key="6">
    <source>
        <dbReference type="Proteomes" id="UP000267804"/>
    </source>
</evidence>
<feature type="compositionally biased region" description="Low complexity" evidence="2">
    <location>
        <begin position="23"/>
        <end position="36"/>
    </location>
</feature>
<dbReference type="Gene3D" id="3.40.50.1980">
    <property type="entry name" value="Nitrogenase molybdenum iron protein domain"/>
    <property type="match status" value="2"/>
</dbReference>
<dbReference type="PANTHER" id="PTHR30535:SF7">
    <property type="entry name" value="IRON(III) DICITRATE-BINDING PROTEIN"/>
    <property type="match status" value="1"/>
</dbReference>